<dbReference type="Proteomes" id="UP000234254">
    <property type="component" value="Unassembled WGS sequence"/>
</dbReference>
<dbReference type="RefSeq" id="XP_024692740.1">
    <property type="nucleotide sequence ID" value="XM_024837163.1"/>
</dbReference>
<dbReference type="GO" id="GO:0008195">
    <property type="term" value="F:phosphatidate phosphatase activity"/>
    <property type="evidence" value="ECO:0007669"/>
    <property type="project" value="InterPro"/>
</dbReference>
<gene>
    <name evidence="2" type="ORF">P168DRAFT_290230</name>
</gene>
<dbReference type="Pfam" id="PF09949">
    <property type="entry name" value="APP1_cat"/>
    <property type="match status" value="1"/>
</dbReference>
<accession>A0A2I1D2P1</accession>
<proteinExistence type="predicted"/>
<evidence type="ECO:0000313" key="3">
    <source>
        <dbReference type="Proteomes" id="UP000234254"/>
    </source>
</evidence>
<feature type="domain" description="Phosphatidate phosphatase APP1 catalytic" evidence="1">
    <location>
        <begin position="198"/>
        <end position="349"/>
    </location>
</feature>
<name>A0A2I1D2P1_ASPC2</name>
<dbReference type="AlphaFoldDB" id="A0A2I1D2P1"/>
<dbReference type="InterPro" id="IPR052935">
    <property type="entry name" value="Mg2+_PAP"/>
</dbReference>
<evidence type="ECO:0000259" key="1">
    <source>
        <dbReference type="Pfam" id="PF09949"/>
    </source>
</evidence>
<dbReference type="VEuPathDB" id="FungiDB:P168DRAFT_290230"/>
<dbReference type="EMBL" id="MSFM01000006">
    <property type="protein sequence ID" value="PKY04146.1"/>
    <property type="molecule type" value="Genomic_DNA"/>
</dbReference>
<organism evidence="2 3">
    <name type="scientific">Aspergillus campestris (strain IBT 28561)</name>
    <dbReference type="NCBI Taxonomy" id="1392248"/>
    <lineage>
        <taxon>Eukaryota</taxon>
        <taxon>Fungi</taxon>
        <taxon>Dikarya</taxon>
        <taxon>Ascomycota</taxon>
        <taxon>Pezizomycotina</taxon>
        <taxon>Eurotiomycetes</taxon>
        <taxon>Eurotiomycetidae</taxon>
        <taxon>Eurotiales</taxon>
        <taxon>Aspergillaceae</taxon>
        <taxon>Aspergillus</taxon>
        <taxon>Aspergillus subgen. Circumdati</taxon>
    </lineage>
</organism>
<dbReference type="InterPro" id="IPR019236">
    <property type="entry name" value="APP1_cat"/>
</dbReference>
<evidence type="ECO:0000313" key="2">
    <source>
        <dbReference type="EMBL" id="PKY04146.1"/>
    </source>
</evidence>
<dbReference type="GeneID" id="36544687"/>
<dbReference type="PANTHER" id="PTHR28208:SF1">
    <property type="entry name" value="FILAMENT ORGANIZATION PROTEIN APP1-LIKE, PUTATIVE (AFU_ORTHOLOGUE AFUA_1G06650)-RELATED"/>
    <property type="match status" value="1"/>
</dbReference>
<dbReference type="GO" id="GO:0030479">
    <property type="term" value="C:actin cortical patch"/>
    <property type="evidence" value="ECO:0007669"/>
    <property type="project" value="TreeGrafter"/>
</dbReference>
<comment type="caution">
    <text evidence="2">The sequence shown here is derived from an EMBL/GenBank/DDBJ whole genome shotgun (WGS) entry which is preliminary data.</text>
</comment>
<protein>
    <submittedName>
        <fullName evidence="2">Actin filament organization App1-like protein</fullName>
    </submittedName>
</protein>
<sequence length="393" mass="45390">MDLPKRKFTDPPAIKRLVKIARSSGVRRLVTSYLWRNPSIQAVDSHQHTVWLFDNTAYQSTMPKTIGKGHAWHVEVIACVFQKDSRKDISKLVATIADIIGLDGEVGTQREIRHCIAERLRPFLYHTAEAHMMMLEIPLPNHTTQIHQIGPTDHNGVSVQTVTTGSRGVKDGDRIRSKLRNWNSTATMDTTFAGPEGWLVISDIDDTIKYTKTSESTGILRTTFVDEPKPIAGTPQLYYQIEKQLQPAWFYVSAAPFNLYPFLRHFIHSHFAPGTLMLRGSSWLDVSELVRSFTVNTKAYKMKWIEKIHRWFPHRRVLCIGDSTQEDPETYAEIYENHPTWVRAIWIRKVTDVPHLEEQNSPERFEAAFKNVPNHIWRVFEEPEEVRDLIARL</sequence>
<reference evidence="2" key="1">
    <citation type="submission" date="2016-12" db="EMBL/GenBank/DDBJ databases">
        <title>The genomes of Aspergillus section Nigri reveals drivers in fungal speciation.</title>
        <authorList>
            <consortium name="DOE Joint Genome Institute"/>
            <person name="Vesth T.C."/>
            <person name="Nybo J."/>
            <person name="Theobald S."/>
            <person name="Brandl J."/>
            <person name="Frisvad J.C."/>
            <person name="Nielsen K.F."/>
            <person name="Lyhne E.K."/>
            <person name="Kogle M.E."/>
            <person name="Kuo A."/>
            <person name="Riley R."/>
            <person name="Clum A."/>
            <person name="Nolan M."/>
            <person name="Lipzen A."/>
            <person name="Salamov A."/>
            <person name="Henrissat B."/>
            <person name="Wiebenga A."/>
            <person name="De vries R.P."/>
            <person name="Grigoriev I.V."/>
            <person name="Mortensen U.H."/>
            <person name="Andersen M.R."/>
            <person name="Baker S.E."/>
        </authorList>
    </citation>
    <scope>NUCLEOTIDE SEQUENCE</scope>
    <source>
        <strain evidence="2">IBT 28561</strain>
    </source>
</reference>
<dbReference type="PANTHER" id="PTHR28208">
    <property type="entry name" value="PHOSPHATIDATE PHOSPHATASE APP1"/>
    <property type="match status" value="1"/>
</dbReference>
<keyword evidence="3" id="KW-1185">Reference proteome</keyword>
<dbReference type="OrthoDB" id="414243at2759"/>